<dbReference type="Proteomes" id="UP000013893">
    <property type="component" value="Chromosome"/>
</dbReference>
<evidence type="ECO:0000313" key="2">
    <source>
        <dbReference type="Proteomes" id="UP000013893"/>
    </source>
</evidence>
<accession>R4PVD9</accession>
<gene>
    <name evidence="1" type="ORF">L336_0479</name>
</gene>
<evidence type="ECO:0000313" key="1">
    <source>
        <dbReference type="EMBL" id="AGL62185.1"/>
    </source>
</evidence>
<name>R4PVD9_9BACT</name>
<dbReference type="EMBL" id="CP005957">
    <property type="protein sequence ID" value="AGL62185.1"/>
    <property type="molecule type" value="Genomic_DNA"/>
</dbReference>
<sequence length="374" mass="43213">MIDTVKILLTYSSQPKWVTEAKLFTNVDATKGVFVAYNNPSSTYKKLGIYQPRLTYTERPRGRHIKSYQLAIEFSAPKLLFSNNFTELADTDFDAVIAKLSEVLRTTYGVWAFPHLLANAQVGKIDYSKNIVFDDRTPVSTITEILRKADISRRYDVQHTNFRNGGHVYHIHTNALDIAFYDKVADLRQNKVSEKRSYEKGGYTQLSLLDELEKQKTVSVARFEIRLNGVAKLRKELKVIGVDSTDITFRTLFKTDISRKVLLRHWKNIFDELPKAPFAVLDSAEQNLISYKQSYPYAKPAETAFAVMLAMIRKDHDDERYVRNVIEELFGKHTYYRYKRNGRSPPTKTQLKTLLHIEATLTEMKPVSIDDYTL</sequence>
<reference evidence="1 2" key="1">
    <citation type="journal article" date="2013" name="Nat. Biotechnol.">
        <title>Genome sequences of rare, uncultured bacteria obtained by differential coverage binning of multiple metagenomes.</title>
        <authorList>
            <person name="Albertsen M."/>
            <person name="Hugenholtz P."/>
            <person name="Skarshewski A."/>
            <person name="Nielsen K.L."/>
            <person name="Tyson G.W."/>
            <person name="Nielsen P.H."/>
        </authorList>
    </citation>
    <scope>NUCLEOTIDE SEQUENCE [LARGE SCALE GENOMIC DNA]</scope>
    <source>
        <strain evidence="1">TM71</strain>
    </source>
</reference>
<keyword evidence="2" id="KW-1185">Reference proteome</keyword>
<dbReference type="RefSeq" id="WP_015641635.1">
    <property type="nucleotide sequence ID" value="NC_021219.1"/>
</dbReference>
<organism evidence="1 2">
    <name type="scientific">Candidatus Saccharimonas aalborgensis</name>
    <dbReference type="NCBI Taxonomy" id="1332188"/>
    <lineage>
        <taxon>Bacteria</taxon>
        <taxon>Candidatus Saccharimonadota</taxon>
        <taxon>Candidatus Saccharimonadia</taxon>
        <taxon>Candidatus Saccharimonadales</taxon>
        <taxon>Candidatus Saccharimonadaceae</taxon>
        <taxon>Candidatus Saccharimonas</taxon>
    </lineage>
</organism>
<dbReference type="STRING" id="1332188.L336_0479"/>
<protein>
    <recommendedName>
        <fullName evidence="3">Replication protein</fullName>
    </recommendedName>
</protein>
<dbReference type="AlphaFoldDB" id="R4PVD9"/>
<dbReference type="KEGG" id="saal:L336_0479"/>
<dbReference type="HOGENOM" id="CLU_739058_0_0_0"/>
<evidence type="ECO:0008006" key="3">
    <source>
        <dbReference type="Google" id="ProtNLM"/>
    </source>
</evidence>
<dbReference type="OrthoDB" id="2553465at2"/>
<proteinExistence type="predicted"/>